<keyword evidence="3 7" id="KW-0694">RNA-binding</keyword>
<feature type="domain" description="Small ribosomal subunit protein uS4 N-terminal" evidence="11">
    <location>
        <begin position="1"/>
        <end position="63"/>
    </location>
</feature>
<dbReference type="Gene3D" id="3.10.290.10">
    <property type="entry name" value="RNA-binding S4 domain"/>
    <property type="match status" value="1"/>
</dbReference>
<sequence length="174" mass="20296">MQKGVVRKRRTSPLSEYGRQLQQKQELKREYNLRERQFGRYVKEVLQKAGNGNSAELLMRQLEKRLDSVVFRMGIATTRKQARQFVSHGHIFVNGRPMDIPSYIVKTGEKISVRPTLQKKPAFQNILIVLKKYQAPSWLHLDKEKVEATVQGEPSFHEIAPTVELPLVFEFYSR</sequence>
<organism evidence="12 13">
    <name type="scientific">Candidatus Wildermuthbacteria bacterium RIFCSPHIGHO2_02_FULL_45_25</name>
    <dbReference type="NCBI Taxonomy" id="1802450"/>
    <lineage>
        <taxon>Bacteria</taxon>
        <taxon>Candidatus Wildermuthiibacteriota</taxon>
    </lineage>
</organism>
<evidence type="ECO:0000256" key="4">
    <source>
        <dbReference type="ARBA" id="ARBA00022980"/>
    </source>
</evidence>
<evidence type="ECO:0000256" key="1">
    <source>
        <dbReference type="ARBA" id="ARBA00007465"/>
    </source>
</evidence>
<dbReference type="CDD" id="cd00165">
    <property type="entry name" value="S4"/>
    <property type="match status" value="1"/>
</dbReference>
<comment type="subunit">
    <text evidence="7">Part of the 30S ribosomal subunit. Contacts protein S5. The interaction surface between S4 and S5 is involved in control of translational fidelity.</text>
</comment>
<dbReference type="EMBL" id="MHTV01000045">
    <property type="protein sequence ID" value="OHA65279.1"/>
    <property type="molecule type" value="Genomic_DNA"/>
</dbReference>
<dbReference type="NCBIfam" id="NF003717">
    <property type="entry name" value="PRK05327.1"/>
    <property type="match status" value="1"/>
</dbReference>
<comment type="caution">
    <text evidence="12">The sequence shown here is derived from an EMBL/GenBank/DDBJ whole genome shotgun (WGS) entry which is preliminary data.</text>
</comment>
<dbReference type="InterPro" id="IPR001912">
    <property type="entry name" value="Ribosomal_uS4_N"/>
</dbReference>
<dbReference type="PANTHER" id="PTHR11831:SF4">
    <property type="entry name" value="SMALL RIBOSOMAL SUBUNIT PROTEIN US4M"/>
    <property type="match status" value="1"/>
</dbReference>
<dbReference type="InterPro" id="IPR002942">
    <property type="entry name" value="S4_RNA-bd"/>
</dbReference>
<accession>A0A1G2QYS8</accession>
<dbReference type="SMART" id="SM00363">
    <property type="entry name" value="S4"/>
    <property type="match status" value="1"/>
</dbReference>
<evidence type="ECO:0000256" key="3">
    <source>
        <dbReference type="ARBA" id="ARBA00022884"/>
    </source>
</evidence>
<dbReference type="InterPro" id="IPR022801">
    <property type="entry name" value="Ribosomal_uS4"/>
</dbReference>
<dbReference type="InterPro" id="IPR018079">
    <property type="entry name" value="Ribosomal_uS4_CS"/>
</dbReference>
<dbReference type="Pfam" id="PF00163">
    <property type="entry name" value="Ribosomal_S4"/>
    <property type="match status" value="1"/>
</dbReference>
<comment type="function">
    <text evidence="7">One of the primary rRNA binding proteins, it binds directly to 16S rRNA where it nucleates assembly of the body of the 30S subunit.</text>
</comment>
<name>A0A1G2QYS8_9BACT</name>
<gene>
    <name evidence="7" type="primary">rpsD</name>
    <name evidence="12" type="ORF">A3C04_03165</name>
</gene>
<dbReference type="PANTHER" id="PTHR11831">
    <property type="entry name" value="30S 40S RIBOSOMAL PROTEIN"/>
    <property type="match status" value="1"/>
</dbReference>
<comment type="similarity">
    <text evidence="1 7 8">Belongs to the universal ribosomal protein uS4 family.</text>
</comment>
<dbReference type="Gene3D" id="1.10.1050.10">
    <property type="entry name" value="Ribosomal Protein S4 Delta 41, Chain A, domain 1"/>
    <property type="match status" value="1"/>
</dbReference>
<evidence type="ECO:0000259" key="11">
    <source>
        <dbReference type="SMART" id="SM01390"/>
    </source>
</evidence>
<evidence type="ECO:0000256" key="7">
    <source>
        <dbReference type="HAMAP-Rule" id="MF_01306"/>
    </source>
</evidence>
<keyword evidence="4 7" id="KW-0689">Ribosomal protein</keyword>
<feature type="compositionally biased region" description="Basic residues" evidence="9">
    <location>
        <begin position="1"/>
        <end position="11"/>
    </location>
</feature>
<dbReference type="InterPro" id="IPR005709">
    <property type="entry name" value="Ribosomal_uS4_bac-type"/>
</dbReference>
<dbReference type="SMART" id="SM01390">
    <property type="entry name" value="Ribosomal_S4"/>
    <property type="match status" value="1"/>
</dbReference>
<dbReference type="HAMAP" id="MF_01306_B">
    <property type="entry name" value="Ribosomal_uS4_B"/>
    <property type="match status" value="1"/>
</dbReference>
<dbReference type="GO" id="GO:0006412">
    <property type="term" value="P:translation"/>
    <property type="evidence" value="ECO:0007669"/>
    <property type="project" value="UniProtKB-UniRule"/>
</dbReference>
<feature type="domain" description="RNA-binding S4" evidence="10">
    <location>
        <begin position="64"/>
        <end position="127"/>
    </location>
</feature>
<feature type="region of interest" description="Disordered" evidence="9">
    <location>
        <begin position="1"/>
        <end position="21"/>
    </location>
</feature>
<dbReference type="GO" id="GO:0015935">
    <property type="term" value="C:small ribosomal subunit"/>
    <property type="evidence" value="ECO:0007669"/>
    <property type="project" value="InterPro"/>
</dbReference>
<keyword evidence="5 7" id="KW-0687">Ribonucleoprotein</keyword>
<evidence type="ECO:0000259" key="10">
    <source>
        <dbReference type="SMART" id="SM00363"/>
    </source>
</evidence>
<dbReference type="InterPro" id="IPR036986">
    <property type="entry name" value="S4_RNA-bd_sf"/>
</dbReference>
<dbReference type="FunFam" id="3.10.290.10:FF:000001">
    <property type="entry name" value="30S ribosomal protein S4"/>
    <property type="match status" value="1"/>
</dbReference>
<dbReference type="PROSITE" id="PS50889">
    <property type="entry name" value="S4"/>
    <property type="match status" value="1"/>
</dbReference>
<comment type="function">
    <text evidence="7">With S5 and S12 plays an important role in translational accuracy.</text>
</comment>
<evidence type="ECO:0000256" key="8">
    <source>
        <dbReference type="RuleBase" id="RU003699"/>
    </source>
</evidence>
<dbReference type="PROSITE" id="PS00632">
    <property type="entry name" value="RIBOSOMAL_S4"/>
    <property type="match status" value="1"/>
</dbReference>
<dbReference type="Proteomes" id="UP000178092">
    <property type="component" value="Unassembled WGS sequence"/>
</dbReference>
<dbReference type="Pfam" id="PF01479">
    <property type="entry name" value="S4"/>
    <property type="match status" value="1"/>
</dbReference>
<evidence type="ECO:0000313" key="12">
    <source>
        <dbReference type="EMBL" id="OHA65279.1"/>
    </source>
</evidence>
<protein>
    <recommendedName>
        <fullName evidence="6 7">Small ribosomal subunit protein uS4</fullName>
    </recommendedName>
</protein>
<dbReference type="SUPFAM" id="SSF55174">
    <property type="entry name" value="Alpha-L RNA-binding motif"/>
    <property type="match status" value="1"/>
</dbReference>
<evidence type="ECO:0000256" key="9">
    <source>
        <dbReference type="SAM" id="MobiDB-lite"/>
    </source>
</evidence>
<evidence type="ECO:0000256" key="2">
    <source>
        <dbReference type="ARBA" id="ARBA00022730"/>
    </source>
</evidence>
<evidence type="ECO:0000256" key="6">
    <source>
        <dbReference type="ARBA" id="ARBA00035254"/>
    </source>
</evidence>
<reference evidence="12 13" key="1">
    <citation type="journal article" date="2016" name="Nat. Commun.">
        <title>Thousands of microbial genomes shed light on interconnected biogeochemical processes in an aquifer system.</title>
        <authorList>
            <person name="Anantharaman K."/>
            <person name="Brown C.T."/>
            <person name="Hug L.A."/>
            <person name="Sharon I."/>
            <person name="Castelle C.J."/>
            <person name="Probst A.J."/>
            <person name="Thomas B.C."/>
            <person name="Singh A."/>
            <person name="Wilkins M.J."/>
            <person name="Karaoz U."/>
            <person name="Brodie E.L."/>
            <person name="Williams K.H."/>
            <person name="Hubbard S.S."/>
            <person name="Banfield J.F."/>
        </authorList>
    </citation>
    <scope>NUCLEOTIDE SEQUENCE [LARGE SCALE GENOMIC DNA]</scope>
</reference>
<keyword evidence="2 7" id="KW-0699">rRNA-binding</keyword>
<evidence type="ECO:0000313" key="13">
    <source>
        <dbReference type="Proteomes" id="UP000178092"/>
    </source>
</evidence>
<dbReference type="GO" id="GO:0019843">
    <property type="term" value="F:rRNA binding"/>
    <property type="evidence" value="ECO:0007669"/>
    <property type="project" value="UniProtKB-UniRule"/>
</dbReference>
<evidence type="ECO:0000256" key="5">
    <source>
        <dbReference type="ARBA" id="ARBA00023274"/>
    </source>
</evidence>
<proteinExistence type="inferred from homology"/>
<dbReference type="GO" id="GO:0042274">
    <property type="term" value="P:ribosomal small subunit biogenesis"/>
    <property type="evidence" value="ECO:0007669"/>
    <property type="project" value="TreeGrafter"/>
</dbReference>
<dbReference type="GO" id="GO:0003735">
    <property type="term" value="F:structural constituent of ribosome"/>
    <property type="evidence" value="ECO:0007669"/>
    <property type="project" value="InterPro"/>
</dbReference>
<dbReference type="AlphaFoldDB" id="A0A1G2QYS8"/>